<evidence type="ECO:0000313" key="2">
    <source>
        <dbReference type="Proteomes" id="UP001519460"/>
    </source>
</evidence>
<dbReference type="AlphaFoldDB" id="A0ABD0LWP8"/>
<reference evidence="1 2" key="1">
    <citation type="journal article" date="2023" name="Sci. Data">
        <title>Genome assembly of the Korean intertidal mud-creeper Batillaria attramentaria.</title>
        <authorList>
            <person name="Patra A.K."/>
            <person name="Ho P.T."/>
            <person name="Jun S."/>
            <person name="Lee S.J."/>
            <person name="Kim Y."/>
            <person name="Won Y.J."/>
        </authorList>
    </citation>
    <scope>NUCLEOTIDE SEQUENCE [LARGE SCALE GENOMIC DNA]</scope>
    <source>
        <strain evidence="1">Wonlab-2016</strain>
    </source>
</reference>
<proteinExistence type="predicted"/>
<sequence length="68" mass="7580">MTGELDCITQCVQKETQGPIRTAGSQKYIDILALRADLKVVNLRLRLTQEQAVVPNHKKDIAAVCLLF</sequence>
<name>A0ABD0LWP8_9CAEN</name>
<comment type="caution">
    <text evidence="1">The sequence shown here is derived from an EMBL/GenBank/DDBJ whole genome shotgun (WGS) entry which is preliminary data.</text>
</comment>
<accession>A0ABD0LWP8</accession>
<protein>
    <submittedName>
        <fullName evidence="1">Uncharacterized protein</fullName>
    </submittedName>
</protein>
<dbReference type="Proteomes" id="UP001519460">
    <property type="component" value="Unassembled WGS sequence"/>
</dbReference>
<organism evidence="1 2">
    <name type="scientific">Batillaria attramentaria</name>
    <dbReference type="NCBI Taxonomy" id="370345"/>
    <lineage>
        <taxon>Eukaryota</taxon>
        <taxon>Metazoa</taxon>
        <taxon>Spiralia</taxon>
        <taxon>Lophotrochozoa</taxon>
        <taxon>Mollusca</taxon>
        <taxon>Gastropoda</taxon>
        <taxon>Caenogastropoda</taxon>
        <taxon>Sorbeoconcha</taxon>
        <taxon>Cerithioidea</taxon>
        <taxon>Batillariidae</taxon>
        <taxon>Batillaria</taxon>
    </lineage>
</organism>
<keyword evidence="2" id="KW-1185">Reference proteome</keyword>
<evidence type="ECO:0000313" key="1">
    <source>
        <dbReference type="EMBL" id="KAK7503935.1"/>
    </source>
</evidence>
<dbReference type="EMBL" id="JACVVK020000017">
    <property type="protein sequence ID" value="KAK7503935.1"/>
    <property type="molecule type" value="Genomic_DNA"/>
</dbReference>
<gene>
    <name evidence="1" type="ORF">BaRGS_00004667</name>
</gene>